<feature type="domain" description="PiggyBac transposable element-derived protein" evidence="1">
    <location>
        <begin position="4"/>
        <end position="86"/>
    </location>
</feature>
<dbReference type="Proteomes" id="UP000789375">
    <property type="component" value="Unassembled WGS sequence"/>
</dbReference>
<gene>
    <name evidence="2" type="ORF">FMOSSE_LOCUS12853</name>
</gene>
<dbReference type="InterPro" id="IPR029526">
    <property type="entry name" value="PGBD"/>
</dbReference>
<evidence type="ECO:0000313" key="2">
    <source>
        <dbReference type="EMBL" id="CAG8680328.1"/>
    </source>
</evidence>
<keyword evidence="3" id="KW-1185">Reference proteome</keyword>
<dbReference type="EMBL" id="CAJVPP010006645">
    <property type="protein sequence ID" value="CAG8680328.1"/>
    <property type="molecule type" value="Genomic_DNA"/>
</dbReference>
<proteinExistence type="predicted"/>
<protein>
    <submittedName>
        <fullName evidence="2">6393_t:CDS:1</fullName>
    </submittedName>
</protein>
<evidence type="ECO:0000313" key="3">
    <source>
        <dbReference type="Proteomes" id="UP000789375"/>
    </source>
</evidence>
<organism evidence="2 3">
    <name type="scientific">Funneliformis mosseae</name>
    <name type="common">Endomycorrhizal fungus</name>
    <name type="synonym">Glomus mosseae</name>
    <dbReference type="NCBI Taxonomy" id="27381"/>
    <lineage>
        <taxon>Eukaryota</taxon>
        <taxon>Fungi</taxon>
        <taxon>Fungi incertae sedis</taxon>
        <taxon>Mucoromycota</taxon>
        <taxon>Glomeromycotina</taxon>
        <taxon>Glomeromycetes</taxon>
        <taxon>Glomerales</taxon>
        <taxon>Glomeraceae</taxon>
        <taxon>Funneliformis</taxon>
    </lineage>
</organism>
<name>A0A9N9EJN8_FUNMO</name>
<dbReference type="AlphaFoldDB" id="A0A9N9EJN8"/>
<accession>A0A9N9EJN8</accession>
<evidence type="ECO:0000259" key="1">
    <source>
        <dbReference type="Pfam" id="PF13843"/>
    </source>
</evidence>
<comment type="caution">
    <text evidence="2">The sequence shown here is derived from an EMBL/GenBank/DDBJ whole genome shotgun (WGS) entry which is preliminary data.</text>
</comment>
<sequence length="94" mass="11011">VSANNDPFHFAQQFHNEFNENLTKAILSSPYLYMDELIYQWMGKVDKGLFQRKIPRKLYPIGCEFKTLADAQINLFLRLDPIEPSEYKEALLLA</sequence>
<feature type="non-terminal residue" evidence="2">
    <location>
        <position position="94"/>
    </location>
</feature>
<dbReference type="Pfam" id="PF13843">
    <property type="entry name" value="DDE_Tnp_1_7"/>
    <property type="match status" value="1"/>
</dbReference>
<reference evidence="2" key="1">
    <citation type="submission" date="2021-06" db="EMBL/GenBank/DDBJ databases">
        <authorList>
            <person name="Kallberg Y."/>
            <person name="Tangrot J."/>
            <person name="Rosling A."/>
        </authorList>
    </citation>
    <scope>NUCLEOTIDE SEQUENCE</scope>
    <source>
        <strain evidence="2">87-6 pot B 2015</strain>
    </source>
</reference>